<proteinExistence type="predicted"/>
<evidence type="ECO:0000313" key="2">
    <source>
        <dbReference type="Proteomes" id="UP000003107"/>
    </source>
</evidence>
<accession>C6RCZ8</accession>
<protein>
    <submittedName>
        <fullName evidence="1">Uncharacterized protein</fullName>
    </submittedName>
</protein>
<dbReference type="Proteomes" id="UP000003107">
    <property type="component" value="Unassembled WGS sequence"/>
</dbReference>
<dbReference type="AlphaFoldDB" id="C6RCZ8"/>
<comment type="caution">
    <text evidence="1">The sequence shown here is derived from an EMBL/GenBank/DDBJ whole genome shotgun (WGS) entry which is preliminary data.</text>
</comment>
<sequence>MKNSGCEICVAIFAVLFLKFEIIKADLNFARYNFAYRYPVV</sequence>
<gene>
    <name evidence="1" type="ORF">CAMSH0001_1585</name>
</gene>
<reference evidence="1 2" key="1">
    <citation type="submission" date="2009-07" db="EMBL/GenBank/DDBJ databases">
        <authorList>
            <person name="Madupu R."/>
            <person name="Sebastian Y."/>
            <person name="Durkin A.S."/>
            <person name="Torralba M."/>
            <person name="Methe B."/>
            <person name="Sutton G.G."/>
            <person name="Strausberg R.L."/>
            <person name="Nelson K.E."/>
        </authorList>
    </citation>
    <scope>NUCLEOTIDE SEQUENCE [LARGE SCALE GENOMIC DNA]</scope>
    <source>
        <strain evidence="1 2">RM3277</strain>
    </source>
</reference>
<organism evidence="1 2">
    <name type="scientific">Campylobacter showae RM3277</name>
    <dbReference type="NCBI Taxonomy" id="553219"/>
    <lineage>
        <taxon>Bacteria</taxon>
        <taxon>Pseudomonadati</taxon>
        <taxon>Campylobacterota</taxon>
        <taxon>Epsilonproteobacteria</taxon>
        <taxon>Campylobacterales</taxon>
        <taxon>Campylobacteraceae</taxon>
        <taxon>Campylobacter</taxon>
    </lineage>
</organism>
<dbReference type="STRING" id="553219.CAMSH0001_1585"/>
<evidence type="ECO:0000313" key="1">
    <source>
        <dbReference type="EMBL" id="EET80856.1"/>
    </source>
</evidence>
<dbReference type="EMBL" id="ACVQ01000003">
    <property type="protein sequence ID" value="EET80856.1"/>
    <property type="molecule type" value="Genomic_DNA"/>
</dbReference>
<keyword evidence="2" id="KW-1185">Reference proteome</keyword>
<name>C6RCZ8_9BACT</name>